<dbReference type="RefSeq" id="XP_028530344.1">
    <property type="nucleotide sequence ID" value="XM_028673941.1"/>
</dbReference>
<dbReference type="OrthoDB" id="369618at2759"/>
<evidence type="ECO:0000313" key="1">
    <source>
        <dbReference type="EMBL" id="CRG97543.1"/>
    </source>
</evidence>
<name>A0A1J1GZ06_PLAGA</name>
<comment type="caution">
    <text evidence="1">The sequence shown here is derived from an EMBL/GenBank/DDBJ whole genome shotgun (WGS) entry which is preliminary data.</text>
</comment>
<dbReference type="Proteomes" id="UP000220797">
    <property type="component" value="Unassembled WGS sequence"/>
</dbReference>
<keyword evidence="2" id="KW-1185">Reference proteome</keyword>
<dbReference type="GeneID" id="39733649"/>
<evidence type="ECO:0000313" key="2">
    <source>
        <dbReference type="Proteomes" id="UP000220797"/>
    </source>
</evidence>
<proteinExistence type="predicted"/>
<dbReference type="AlphaFoldDB" id="A0A1J1GZ06"/>
<sequence>MNVNINHQYDIRNLQEQREYADYNFYDYPKNFDMLDQNNKFNNPLNSSYYKQREINVPSINLKSRSSHINTNNELMRESNNFLNVVPISSKDIEYYEYVNPPINLNEENYYNHYEVNNNIIPTDGVKYEMNNEINRTQLIHNLSDKLNNSYANLNNGNYVNEEIIHNEINNYREPNHINNSFDYLNYNMNNMNSNYIVENYNSVLSNNIKNIPFNSIHNNNFNNENYNLLNMDNSPMLFSKNTQEFNENEMNFSKLKNINLSKNITNTLDQLQAIVCLQKLEEIPAPFLNINEIKYSVSVYFNSYDDIINKYQSKFYNCKLNESYTYADCDLQNEIISLPFNNEEFIYLKVIETSVYKTEITGRLQLKVKSLSQEYPLRIPIIGDDGNSKGFLIMNFFITSSYYDVKNDILTEKSTLPNRTKSTRIRRKNNGFHFFENFTKWCCEITDDHIN</sequence>
<protein>
    <submittedName>
        <fullName evidence="1">Uncharacterized protein</fullName>
    </submittedName>
</protein>
<dbReference type="OMA" id="DHISGMD"/>
<dbReference type="VEuPathDB" id="PlasmoDB:PGAL8A_00511600"/>
<organism evidence="1 2">
    <name type="scientific">Plasmodium gallinaceum</name>
    <dbReference type="NCBI Taxonomy" id="5849"/>
    <lineage>
        <taxon>Eukaryota</taxon>
        <taxon>Sar</taxon>
        <taxon>Alveolata</taxon>
        <taxon>Apicomplexa</taxon>
        <taxon>Aconoidasida</taxon>
        <taxon>Haemosporida</taxon>
        <taxon>Plasmodiidae</taxon>
        <taxon>Plasmodium</taxon>
        <taxon>Plasmodium (Haemamoeba)</taxon>
    </lineage>
</organism>
<reference evidence="1" key="1">
    <citation type="submission" date="2015-04" db="EMBL/GenBank/DDBJ databases">
        <authorList>
            <consortium name="Pathogen Informatics"/>
        </authorList>
    </citation>
    <scope>NUCLEOTIDE SEQUENCE [LARGE SCALE GENOMIC DNA]</scope>
    <source>
        <strain evidence="1">8A</strain>
    </source>
</reference>
<gene>
    <name evidence="1" type="ORF">PGAL8A_00511600</name>
</gene>
<dbReference type="EMBL" id="CVMV01000110">
    <property type="protein sequence ID" value="CRG97543.1"/>
    <property type="molecule type" value="Genomic_DNA"/>
</dbReference>
<accession>A0A1J1GZ06</accession>